<feature type="binding site" evidence="13">
    <location>
        <begin position="171"/>
        <end position="173"/>
    </location>
    <ligand>
        <name>NAD(+)</name>
        <dbReference type="ChEBI" id="CHEBI:57540"/>
    </ligand>
</feature>
<feature type="domain" description="Lactate/malate dehydrogenase N-terminal" evidence="16">
    <location>
        <begin position="31"/>
        <end position="141"/>
    </location>
</feature>
<name>A0A5N5KWM8_9ROSI</name>
<evidence type="ECO:0000256" key="15">
    <source>
        <dbReference type="RuleBase" id="RU003405"/>
    </source>
</evidence>
<dbReference type="EMBL" id="VDCV01000011">
    <property type="protein sequence ID" value="KAB5534518.1"/>
    <property type="molecule type" value="Genomic_DNA"/>
</dbReference>
<dbReference type="Gene3D" id="3.90.110.10">
    <property type="entry name" value="Lactate dehydrogenase/glycoside hydrolase, family 4, C-terminal"/>
    <property type="match status" value="1"/>
</dbReference>
<dbReference type="PANTHER" id="PTHR11540:SF58">
    <property type="entry name" value="MALATE DEHYDROGENASE 1, MITOCHONDRIAL-RELATED"/>
    <property type="match status" value="1"/>
</dbReference>
<evidence type="ECO:0000313" key="19">
    <source>
        <dbReference type="Proteomes" id="UP000326939"/>
    </source>
</evidence>
<feature type="domain" description="Lactate/malate dehydrogenase C-terminal" evidence="17">
    <location>
        <begin position="201"/>
        <end position="382"/>
    </location>
</feature>
<evidence type="ECO:0000259" key="16">
    <source>
        <dbReference type="Pfam" id="PF00056"/>
    </source>
</evidence>
<evidence type="ECO:0000256" key="2">
    <source>
        <dbReference type="ARBA" id="ARBA00008824"/>
    </source>
</evidence>
<evidence type="ECO:0000256" key="6">
    <source>
        <dbReference type="ARBA" id="ARBA00022946"/>
    </source>
</evidence>
<dbReference type="PANTHER" id="PTHR11540">
    <property type="entry name" value="MALATE AND LACTATE DEHYDROGENASE"/>
    <property type="match status" value="1"/>
</dbReference>
<dbReference type="GO" id="GO:0005759">
    <property type="term" value="C:mitochondrial matrix"/>
    <property type="evidence" value="ECO:0007669"/>
    <property type="project" value="UniProtKB-SubCell"/>
</dbReference>
<dbReference type="GO" id="GO:0006099">
    <property type="term" value="P:tricarboxylic acid cycle"/>
    <property type="evidence" value="ECO:0007669"/>
    <property type="project" value="UniProtKB-KW"/>
</dbReference>
<dbReference type="InterPro" id="IPR010097">
    <property type="entry name" value="Malate_DH_type1"/>
</dbReference>
<dbReference type="AlphaFoldDB" id="A0A5N5KWM8"/>
<dbReference type="InterPro" id="IPR015955">
    <property type="entry name" value="Lactate_DH/Glyco_Ohase_4_C"/>
</dbReference>
<dbReference type="InterPro" id="IPR001236">
    <property type="entry name" value="Lactate/malate_DH_N"/>
</dbReference>
<proteinExistence type="inferred from homology"/>
<dbReference type="InterPro" id="IPR001252">
    <property type="entry name" value="Malate_DH_AS"/>
</dbReference>
<keyword evidence="6" id="KW-0809">Transit peptide</keyword>
<accession>A0A5N5KWM8</accession>
<keyword evidence="19" id="KW-1185">Reference proteome</keyword>
<dbReference type="PROSITE" id="PS00068">
    <property type="entry name" value="MDH"/>
    <property type="match status" value="1"/>
</dbReference>
<dbReference type="FunFam" id="3.40.50.720:FF:000013">
    <property type="entry name" value="Malate dehydrogenase"/>
    <property type="match status" value="1"/>
</dbReference>
<dbReference type="CDD" id="cd01337">
    <property type="entry name" value="MDH_glyoxysomal_mitochondrial"/>
    <property type="match status" value="1"/>
</dbReference>
<dbReference type="InterPro" id="IPR036291">
    <property type="entry name" value="NAD(P)-bd_dom_sf"/>
</dbReference>
<evidence type="ECO:0000256" key="11">
    <source>
        <dbReference type="PIRSR" id="PIRSR000102-1"/>
    </source>
</evidence>
<keyword evidence="8 13" id="KW-0520">NAD</keyword>
<dbReference type="Pfam" id="PF00056">
    <property type="entry name" value="Ldh_1_N"/>
    <property type="match status" value="1"/>
</dbReference>
<evidence type="ECO:0000256" key="9">
    <source>
        <dbReference type="ARBA" id="ARBA00023128"/>
    </source>
</evidence>
<dbReference type="InterPro" id="IPR001557">
    <property type="entry name" value="L-lactate/malate_DH"/>
</dbReference>
<keyword evidence="5 15" id="KW-0816">Tricarboxylic acid cycle</keyword>
<dbReference type="Gene3D" id="3.40.50.720">
    <property type="entry name" value="NAD(P)-binding Rossmann-like Domain"/>
    <property type="match status" value="1"/>
</dbReference>
<evidence type="ECO:0000256" key="8">
    <source>
        <dbReference type="ARBA" id="ARBA00023027"/>
    </source>
</evidence>
<feature type="binding site" evidence="12">
    <location>
        <position position="207"/>
    </location>
    <ligand>
        <name>substrate</name>
    </ligand>
</feature>
<dbReference type="InterPro" id="IPR022383">
    <property type="entry name" value="Lactate/malate_DH_C"/>
</dbReference>
<evidence type="ECO:0000256" key="1">
    <source>
        <dbReference type="ARBA" id="ARBA00004305"/>
    </source>
</evidence>
<evidence type="ECO:0000313" key="18">
    <source>
        <dbReference type="EMBL" id="KAB5534518.1"/>
    </source>
</evidence>
<organism evidence="18 19">
    <name type="scientific">Salix brachista</name>
    <dbReference type="NCBI Taxonomy" id="2182728"/>
    <lineage>
        <taxon>Eukaryota</taxon>
        <taxon>Viridiplantae</taxon>
        <taxon>Streptophyta</taxon>
        <taxon>Embryophyta</taxon>
        <taxon>Tracheophyta</taxon>
        <taxon>Spermatophyta</taxon>
        <taxon>Magnoliopsida</taxon>
        <taxon>eudicotyledons</taxon>
        <taxon>Gunneridae</taxon>
        <taxon>Pentapetalae</taxon>
        <taxon>rosids</taxon>
        <taxon>fabids</taxon>
        <taxon>Malpighiales</taxon>
        <taxon>Salicaceae</taxon>
        <taxon>Saliceae</taxon>
        <taxon>Salix</taxon>
    </lineage>
</organism>
<dbReference type="PIRSF" id="PIRSF000102">
    <property type="entry name" value="Lac_mal_DH"/>
    <property type="match status" value="1"/>
</dbReference>
<evidence type="ECO:0000256" key="12">
    <source>
        <dbReference type="PIRSR" id="PIRSR000102-2"/>
    </source>
</evidence>
<feature type="binding site" evidence="13">
    <location>
        <begin position="36"/>
        <end position="42"/>
    </location>
    <ligand>
        <name>NAD(+)</name>
        <dbReference type="ChEBI" id="CHEBI:57540"/>
    </ligand>
</feature>
<comment type="catalytic activity">
    <reaction evidence="10 15">
        <text>(S)-malate + NAD(+) = oxaloacetate + NADH + H(+)</text>
        <dbReference type="Rhea" id="RHEA:21432"/>
        <dbReference type="ChEBI" id="CHEBI:15378"/>
        <dbReference type="ChEBI" id="CHEBI:15589"/>
        <dbReference type="ChEBI" id="CHEBI:16452"/>
        <dbReference type="ChEBI" id="CHEBI:57540"/>
        <dbReference type="ChEBI" id="CHEBI:57945"/>
        <dbReference type="EC" id="1.1.1.37"/>
    </reaction>
</comment>
<dbReference type="SUPFAM" id="SSF51735">
    <property type="entry name" value="NAD(P)-binding Rossmann-fold domains"/>
    <property type="match status" value="1"/>
</dbReference>
<reference evidence="19" key="1">
    <citation type="journal article" date="2019" name="Gigascience">
        <title>De novo genome assembly of the endangered Acer yangbiense, a plant species with extremely small populations endemic to Yunnan Province, China.</title>
        <authorList>
            <person name="Yang J."/>
            <person name="Wariss H.M."/>
            <person name="Tao L."/>
            <person name="Zhang R."/>
            <person name="Yun Q."/>
            <person name="Hollingsworth P."/>
            <person name="Dao Z."/>
            <person name="Luo G."/>
            <person name="Guo H."/>
            <person name="Ma Y."/>
            <person name="Sun W."/>
        </authorList>
    </citation>
    <scope>NUCLEOTIDE SEQUENCE [LARGE SCALE GENOMIC DNA]</scope>
    <source>
        <strain evidence="19">cv. br00</strain>
    </source>
</reference>
<evidence type="ECO:0000256" key="14">
    <source>
        <dbReference type="RuleBase" id="RU003369"/>
    </source>
</evidence>
<dbReference type="SUPFAM" id="SSF56327">
    <property type="entry name" value="LDH C-terminal domain-like"/>
    <property type="match status" value="1"/>
</dbReference>
<keyword evidence="7 14" id="KW-0560">Oxidoreductase</keyword>
<feature type="binding site" evidence="12">
    <location>
        <position position="109"/>
    </location>
    <ligand>
        <name>substrate</name>
    </ligand>
</feature>
<sequence length="385" mass="40888">MMWRSIKSLTTSSSSHILRRGYASEAVPYRKVAVLGAAGGIGQPLALLMKLNPLVSSLALYDIANTPGVAADISHINTRSEVYGYSGEAELGKALEGADVVIIPAGVPRKPGMTRDDLFNINAGIVKGLCEAIAKHCPHVSMELLLEQVCLYVRVNLDGLVELYLALVNMISNPVNSTVPIAAEIFKKAGTYDPKRLFGVTTLDVVRAKTFYAGKGKVPVAGMLDMWIYYTDLVSFFGSEVNVPVVGGHAGITILPLFSQATPKANLSDAEITALTKRTQDGGTEVVEAKAGKGSATLSMAYAGAVFADACLKGLNGASDVVECSFVQSTITELPFFASKVRLGKNGVEEVLGLGPLSDYEKEGLEKLKPELQSSIEKGIKFANQ</sequence>
<evidence type="ECO:0000256" key="4">
    <source>
        <dbReference type="ARBA" id="ARBA00012995"/>
    </source>
</evidence>
<comment type="similarity">
    <text evidence="2">Belongs to the LDH/MDH superfamily. MDH type 1 family.</text>
</comment>
<feature type="active site" description="Proton acceptor" evidence="11">
    <location>
        <position position="249"/>
    </location>
</feature>
<evidence type="ECO:0000256" key="13">
    <source>
        <dbReference type="PIRSR" id="PIRSR000102-3"/>
    </source>
</evidence>
<feature type="binding site" evidence="12">
    <location>
        <position position="115"/>
    </location>
    <ligand>
        <name>substrate</name>
    </ligand>
</feature>
<comment type="caution">
    <text evidence="18">The sequence shown here is derived from an EMBL/GenBank/DDBJ whole genome shotgun (WGS) entry which is preliminary data.</text>
</comment>
<evidence type="ECO:0000256" key="7">
    <source>
        <dbReference type="ARBA" id="ARBA00023002"/>
    </source>
</evidence>
<protein>
    <recommendedName>
        <fullName evidence="4 15">Malate dehydrogenase</fullName>
        <ecNumber evidence="4 15">1.1.1.37</ecNumber>
    </recommendedName>
</protein>
<dbReference type="Proteomes" id="UP000326939">
    <property type="component" value="Chromosome 11"/>
</dbReference>
<dbReference type="EC" id="1.1.1.37" evidence="4 15"/>
<feature type="binding site" evidence="13">
    <location>
        <position position="62"/>
    </location>
    <ligand>
        <name>NAD(+)</name>
        <dbReference type="ChEBI" id="CHEBI:57540"/>
    </ligand>
</feature>
<gene>
    <name evidence="18" type="ORF">DKX38_017604</name>
</gene>
<dbReference type="GO" id="GO:0030060">
    <property type="term" value="F:L-malate dehydrogenase (NAD+) activity"/>
    <property type="evidence" value="ECO:0007669"/>
    <property type="project" value="UniProtKB-EC"/>
</dbReference>
<evidence type="ECO:0000259" key="17">
    <source>
        <dbReference type="Pfam" id="PF02866"/>
    </source>
</evidence>
<keyword evidence="9" id="KW-0496">Mitochondrion</keyword>
<evidence type="ECO:0000256" key="10">
    <source>
        <dbReference type="ARBA" id="ARBA00048313"/>
    </source>
</evidence>
<dbReference type="Pfam" id="PF02866">
    <property type="entry name" value="Ldh_1_C"/>
    <property type="match status" value="1"/>
</dbReference>
<comment type="subunit">
    <text evidence="3">Homodimer.</text>
</comment>
<dbReference type="FunFam" id="3.90.110.10:FF:000001">
    <property type="entry name" value="Malate dehydrogenase"/>
    <property type="match status" value="1"/>
</dbReference>
<dbReference type="GO" id="GO:0006108">
    <property type="term" value="P:malate metabolic process"/>
    <property type="evidence" value="ECO:0007669"/>
    <property type="project" value="InterPro"/>
</dbReference>
<feature type="binding site" evidence="13">
    <location>
        <position position="300"/>
    </location>
    <ligand>
        <name>NAD(+)</name>
        <dbReference type="ChEBI" id="CHEBI:57540"/>
    </ligand>
</feature>
<feature type="binding site" evidence="12">
    <location>
        <position position="173"/>
    </location>
    <ligand>
        <name>substrate</name>
    </ligand>
</feature>
<evidence type="ECO:0000256" key="3">
    <source>
        <dbReference type="ARBA" id="ARBA00011738"/>
    </source>
</evidence>
<evidence type="ECO:0000256" key="5">
    <source>
        <dbReference type="ARBA" id="ARBA00022532"/>
    </source>
</evidence>
<feature type="binding site" evidence="13">
    <location>
        <position position="122"/>
    </location>
    <ligand>
        <name>NAD(+)</name>
        <dbReference type="ChEBI" id="CHEBI:57540"/>
    </ligand>
</feature>
<comment type="subcellular location">
    <subcellularLocation>
        <location evidence="1">Mitochondrion matrix</location>
    </subcellularLocation>
</comment>